<keyword evidence="5" id="KW-0503">Monooxygenase</keyword>
<dbReference type="InterPro" id="IPR002401">
    <property type="entry name" value="Cyt_P450_E_grp-I"/>
</dbReference>
<keyword evidence="8" id="KW-1185">Reference proteome</keyword>
<keyword evidence="4 6" id="KW-0408">Iron</keyword>
<dbReference type="Pfam" id="PF00067">
    <property type="entry name" value="p450"/>
    <property type="match status" value="1"/>
</dbReference>
<accession>A0A6G1L6Q6</accession>
<dbReference type="CDD" id="cd11065">
    <property type="entry name" value="CYP64-like"/>
    <property type="match status" value="1"/>
</dbReference>
<dbReference type="PANTHER" id="PTHR46300">
    <property type="entry name" value="P450, PUTATIVE (EUROFUNG)-RELATED-RELATED"/>
    <property type="match status" value="1"/>
</dbReference>
<evidence type="ECO:0000256" key="1">
    <source>
        <dbReference type="ARBA" id="ARBA00010617"/>
    </source>
</evidence>
<keyword evidence="3" id="KW-0560">Oxidoreductase</keyword>
<evidence type="ECO:0000256" key="3">
    <source>
        <dbReference type="ARBA" id="ARBA00023002"/>
    </source>
</evidence>
<dbReference type="GO" id="GO:0004497">
    <property type="term" value="F:monooxygenase activity"/>
    <property type="evidence" value="ECO:0007669"/>
    <property type="project" value="UniProtKB-KW"/>
</dbReference>
<dbReference type="PRINTS" id="PR00385">
    <property type="entry name" value="P450"/>
</dbReference>
<dbReference type="Proteomes" id="UP000799436">
    <property type="component" value="Unassembled WGS sequence"/>
</dbReference>
<dbReference type="GO" id="GO:0020037">
    <property type="term" value="F:heme binding"/>
    <property type="evidence" value="ECO:0007669"/>
    <property type="project" value="InterPro"/>
</dbReference>
<name>A0A6G1L6Q6_9PEZI</name>
<sequence length="523" mass="60431">MLGIILTLSGVLAILTVWRYRNVGRRDPRLPPGPPTIPVLGNAHQIPVTGLGKKFHEWAKQYGSIYSLKVFSSNLIVIADRKAVYELLDKKGSIYSERPHLEVPLYMSRGCHMTFEQTTPSWREKRTVVTRNLNPKNLDEKHFRVQEAESTVLLNNIMREPDQVFDYARLYASSVASILTWGFRAKDFKSFFYEKFYDFVDQWLEAIEPGANPPVEVMPIFWYLPGAWKKRAKHVRGLMDSTWSKARQMVDERRAAGDARDAMIDMKLDEYEKGGWPLSQYAFQNLFGELLEAGADTTANMILTTILAVTKFPEAQAKAQKELDAVCGDERMPQFSDFGSLPYINCIIKEALRWRPTSDLGIPHRLAQDDWYRGMFLPKDSMIWLAAWAIHQDERLYPDHDRFDPDRFLNHKKLANEYAVGSDWENRDNRLPHHYGYGAGRRMCPGIHLAERSMWRVTAKLLWAFDLKELPDQPLDVNAYTSSNLVRPLPYRVSVTPRSPERVKVLQNELHGAMAFLAKYDER</sequence>
<comment type="similarity">
    <text evidence="1">Belongs to the cytochrome P450 family.</text>
</comment>
<dbReference type="Gene3D" id="1.10.630.10">
    <property type="entry name" value="Cytochrome P450"/>
    <property type="match status" value="1"/>
</dbReference>
<evidence type="ECO:0000256" key="5">
    <source>
        <dbReference type="ARBA" id="ARBA00023033"/>
    </source>
</evidence>
<keyword evidence="2 6" id="KW-0479">Metal-binding</keyword>
<feature type="binding site" description="axial binding residue" evidence="6">
    <location>
        <position position="444"/>
    </location>
    <ligand>
        <name>heme</name>
        <dbReference type="ChEBI" id="CHEBI:30413"/>
    </ligand>
    <ligandPart>
        <name>Fe</name>
        <dbReference type="ChEBI" id="CHEBI:18248"/>
    </ligandPart>
</feature>
<dbReference type="OrthoDB" id="1103324at2759"/>
<evidence type="ECO:0000256" key="6">
    <source>
        <dbReference type="PIRSR" id="PIRSR602401-1"/>
    </source>
</evidence>
<gene>
    <name evidence="7" type="ORF">EJ03DRAFT_314404</name>
</gene>
<dbReference type="PRINTS" id="PR00463">
    <property type="entry name" value="EP450I"/>
</dbReference>
<dbReference type="InterPro" id="IPR050364">
    <property type="entry name" value="Cytochrome_P450_fung"/>
</dbReference>
<proteinExistence type="inferred from homology"/>
<evidence type="ECO:0000313" key="8">
    <source>
        <dbReference type="Proteomes" id="UP000799436"/>
    </source>
</evidence>
<evidence type="ECO:0000256" key="2">
    <source>
        <dbReference type="ARBA" id="ARBA00022723"/>
    </source>
</evidence>
<dbReference type="InterPro" id="IPR001128">
    <property type="entry name" value="Cyt_P450"/>
</dbReference>
<dbReference type="SUPFAM" id="SSF48264">
    <property type="entry name" value="Cytochrome P450"/>
    <property type="match status" value="1"/>
</dbReference>
<evidence type="ECO:0000313" key="7">
    <source>
        <dbReference type="EMBL" id="KAF2768272.1"/>
    </source>
</evidence>
<organism evidence="7 8">
    <name type="scientific">Teratosphaeria nubilosa</name>
    <dbReference type="NCBI Taxonomy" id="161662"/>
    <lineage>
        <taxon>Eukaryota</taxon>
        <taxon>Fungi</taxon>
        <taxon>Dikarya</taxon>
        <taxon>Ascomycota</taxon>
        <taxon>Pezizomycotina</taxon>
        <taxon>Dothideomycetes</taxon>
        <taxon>Dothideomycetidae</taxon>
        <taxon>Mycosphaerellales</taxon>
        <taxon>Teratosphaeriaceae</taxon>
        <taxon>Teratosphaeria</taxon>
    </lineage>
</organism>
<dbReference type="PANTHER" id="PTHR46300:SF2">
    <property type="entry name" value="CYTOCHROME P450 MONOOXYGENASE ALNH-RELATED"/>
    <property type="match status" value="1"/>
</dbReference>
<dbReference type="GO" id="GO:0016705">
    <property type="term" value="F:oxidoreductase activity, acting on paired donors, with incorporation or reduction of molecular oxygen"/>
    <property type="evidence" value="ECO:0007669"/>
    <property type="project" value="InterPro"/>
</dbReference>
<protein>
    <submittedName>
        <fullName evidence="7">Putative cytochrome P450 oxidoreductase</fullName>
    </submittedName>
</protein>
<dbReference type="AlphaFoldDB" id="A0A6G1L6Q6"/>
<dbReference type="GO" id="GO:0005506">
    <property type="term" value="F:iron ion binding"/>
    <property type="evidence" value="ECO:0007669"/>
    <property type="project" value="InterPro"/>
</dbReference>
<dbReference type="InterPro" id="IPR036396">
    <property type="entry name" value="Cyt_P450_sf"/>
</dbReference>
<dbReference type="EMBL" id="ML995846">
    <property type="protein sequence ID" value="KAF2768272.1"/>
    <property type="molecule type" value="Genomic_DNA"/>
</dbReference>
<keyword evidence="6" id="KW-0349">Heme</keyword>
<comment type="cofactor">
    <cofactor evidence="6">
        <name>heme</name>
        <dbReference type="ChEBI" id="CHEBI:30413"/>
    </cofactor>
</comment>
<reference evidence="7" key="1">
    <citation type="journal article" date="2020" name="Stud. Mycol.">
        <title>101 Dothideomycetes genomes: a test case for predicting lifestyles and emergence of pathogens.</title>
        <authorList>
            <person name="Haridas S."/>
            <person name="Albert R."/>
            <person name="Binder M."/>
            <person name="Bloem J."/>
            <person name="Labutti K."/>
            <person name="Salamov A."/>
            <person name="Andreopoulos B."/>
            <person name="Baker S."/>
            <person name="Barry K."/>
            <person name="Bills G."/>
            <person name="Bluhm B."/>
            <person name="Cannon C."/>
            <person name="Castanera R."/>
            <person name="Culley D."/>
            <person name="Daum C."/>
            <person name="Ezra D."/>
            <person name="Gonzalez J."/>
            <person name="Henrissat B."/>
            <person name="Kuo A."/>
            <person name="Liang C."/>
            <person name="Lipzen A."/>
            <person name="Lutzoni F."/>
            <person name="Magnuson J."/>
            <person name="Mondo S."/>
            <person name="Nolan M."/>
            <person name="Ohm R."/>
            <person name="Pangilinan J."/>
            <person name="Park H.-J."/>
            <person name="Ramirez L."/>
            <person name="Alfaro M."/>
            <person name="Sun H."/>
            <person name="Tritt A."/>
            <person name="Yoshinaga Y."/>
            <person name="Zwiers L.-H."/>
            <person name="Turgeon B."/>
            <person name="Goodwin S."/>
            <person name="Spatafora J."/>
            <person name="Crous P."/>
            <person name="Grigoriev I."/>
        </authorList>
    </citation>
    <scope>NUCLEOTIDE SEQUENCE</scope>
    <source>
        <strain evidence="7">CBS 116005</strain>
    </source>
</reference>
<evidence type="ECO:0000256" key="4">
    <source>
        <dbReference type="ARBA" id="ARBA00023004"/>
    </source>
</evidence>